<sequence>MTLTRIIDVAHTGATWHRLAPSPALDAARRAITFGHDIDDSAEVAGYAAKPMAVQYS</sequence>
<protein>
    <submittedName>
        <fullName evidence="1">Uncharacterized protein</fullName>
    </submittedName>
</protein>
<dbReference type="EMBL" id="JAAKZW010000432">
    <property type="protein sequence ID" value="NGO81841.1"/>
    <property type="molecule type" value="Genomic_DNA"/>
</dbReference>
<reference evidence="1 2" key="1">
    <citation type="submission" date="2020-02" db="EMBL/GenBank/DDBJ databases">
        <title>Whole-genome analyses of novel actinobacteria.</title>
        <authorList>
            <person name="Sahin N."/>
            <person name="Tokatli A."/>
        </authorList>
    </citation>
    <scope>NUCLEOTIDE SEQUENCE [LARGE SCALE GENOMIC DNA]</scope>
    <source>
        <strain evidence="1 2">YC504</strain>
    </source>
</reference>
<evidence type="ECO:0000313" key="1">
    <source>
        <dbReference type="EMBL" id="NGO81841.1"/>
    </source>
</evidence>
<comment type="caution">
    <text evidence="1">The sequence shown here is derived from an EMBL/GenBank/DDBJ whole genome shotgun (WGS) entry which is preliminary data.</text>
</comment>
<dbReference type="AlphaFoldDB" id="A0A6G4XZ22"/>
<dbReference type="RefSeq" id="WP_165337213.1">
    <property type="nucleotide sequence ID" value="NZ_JAAKZW010000432.1"/>
</dbReference>
<dbReference type="Proteomes" id="UP000481109">
    <property type="component" value="Unassembled WGS sequence"/>
</dbReference>
<evidence type="ECO:0000313" key="2">
    <source>
        <dbReference type="Proteomes" id="UP000481109"/>
    </source>
</evidence>
<keyword evidence="2" id="KW-1185">Reference proteome</keyword>
<gene>
    <name evidence="1" type="ORF">G6045_40285</name>
</gene>
<name>A0A6G4XZ22_9ACTN</name>
<accession>A0A6G4XZ22</accession>
<organism evidence="1 2">
    <name type="scientific">Streptomyces mesophilus</name>
    <dbReference type="NCBI Taxonomy" id="1775132"/>
    <lineage>
        <taxon>Bacteria</taxon>
        <taxon>Bacillati</taxon>
        <taxon>Actinomycetota</taxon>
        <taxon>Actinomycetes</taxon>
        <taxon>Kitasatosporales</taxon>
        <taxon>Streptomycetaceae</taxon>
        <taxon>Streptomyces</taxon>
    </lineage>
</organism>
<proteinExistence type="predicted"/>